<sequence length="802" mass="88067">MKFESFRRKNIQMLATLMATVTYTAGFNPPGGVWQDSTGHLAGDPMMRSTHHHRYLVFFYFNATAFALSLMVVVVTLVLAAFPKKSGSRLTLRLVLLMSLAMVAFIAAYGTGASRDKMVSLYFSVSLASLVFYCLSNLATIYDDAYELEAEKKYQAKLIAPLSMLALTITYLAGLSTPGGFWDISEGGHRPGDSILHGKLLWWFYFFNTGQFFSSLQGVFLVMCCKIHVVLTVLNMTGGLLSLFIAYTIGSSRGRHATVGVICSLCVGVGAYAIIYVAVAGRFSSYFDKPGRLLSCFFNKLVRRCWKANNPNDDGSREEQQQHQEEEEDVIAERQRHRAATLVQLLAGLAVSITYQAGMYPPGGVWQNGDNVGDPILQTTNPGRYRAFYLCNSVAFVASLLAILLGQKRYLRKHNALQATMMLDLLSLIFAYAIGSCRDQRSSMYILGIAAAAVVYVVVHVLCFMLGSATSTSTDEADAMVDKTGGRFMLFAILVASITYQAGLTPPDGFLLQDQGQNHVGDPVLLHNYPLRYMTFFYFNSVSFMMSTVLLLLLVNPKVYRPAIRSHALSLCSAVSFVCLIGAFVAGSSQHLETSVHIFVVALVAVILGLPMLVTYLRRDDDASQAQIEINTKTRDGDGSRNKIYLMTLGILVGSVTYQAGLDPPGGSWQSGSHAGHPVMHDKRRNRYFAFLFGNSTSFVASICLIELLIFDMAIPEFKGWQKAIQPIVMAQYLGFLVAYTAGSSRQLSLSAHVGTLLISVLAFVATLVMLSFCVKKITHKPRPSGNSLQQRSQAPSFFSSA</sequence>
<reference evidence="1" key="1">
    <citation type="submission" date="2025-09" db="UniProtKB">
        <authorList>
            <consortium name="EnsemblPlants"/>
        </authorList>
    </citation>
    <scope>IDENTIFICATION</scope>
</reference>
<keyword evidence="2" id="KW-1185">Reference proteome</keyword>
<protein>
    <submittedName>
        <fullName evidence="1">Uncharacterized protein</fullName>
    </submittedName>
</protein>
<evidence type="ECO:0000313" key="1">
    <source>
        <dbReference type="EnsemblPlants" id="AVESA.00010b.r2.UnG1406830.1.CDS"/>
    </source>
</evidence>
<dbReference type="EnsemblPlants" id="AVESA.00010b.r2.UnG1406830.1">
    <property type="protein sequence ID" value="AVESA.00010b.r2.UnG1406830.1.CDS"/>
    <property type="gene ID" value="AVESA.00010b.r2.UnG1406830"/>
</dbReference>
<proteinExistence type="predicted"/>
<organism evidence="1 2">
    <name type="scientific">Avena sativa</name>
    <name type="common">Oat</name>
    <dbReference type="NCBI Taxonomy" id="4498"/>
    <lineage>
        <taxon>Eukaryota</taxon>
        <taxon>Viridiplantae</taxon>
        <taxon>Streptophyta</taxon>
        <taxon>Embryophyta</taxon>
        <taxon>Tracheophyta</taxon>
        <taxon>Spermatophyta</taxon>
        <taxon>Magnoliopsida</taxon>
        <taxon>Liliopsida</taxon>
        <taxon>Poales</taxon>
        <taxon>Poaceae</taxon>
        <taxon>BOP clade</taxon>
        <taxon>Pooideae</taxon>
        <taxon>Poodae</taxon>
        <taxon>Poeae</taxon>
        <taxon>Poeae Chloroplast Group 1 (Aveneae type)</taxon>
        <taxon>Aveninae</taxon>
        <taxon>Avena</taxon>
    </lineage>
</organism>
<name>A0ACD6AQR6_AVESA</name>
<evidence type="ECO:0000313" key="2">
    <source>
        <dbReference type="Proteomes" id="UP001732700"/>
    </source>
</evidence>
<dbReference type="Proteomes" id="UP001732700">
    <property type="component" value="Unassembled WGS sequence"/>
</dbReference>
<accession>A0ACD6AQR6</accession>